<dbReference type="EMBL" id="JAUHTB010000004">
    <property type="protein sequence ID" value="MDN4505389.1"/>
    <property type="molecule type" value="Genomic_DNA"/>
</dbReference>
<accession>A0ABT8GYU0</accession>
<dbReference type="InterPro" id="IPR000073">
    <property type="entry name" value="AB_hydrolase_1"/>
</dbReference>
<dbReference type="Gene3D" id="3.40.50.1820">
    <property type="entry name" value="alpha/beta hydrolase"/>
    <property type="match status" value="1"/>
</dbReference>
<name>A0ABT8GYU0_9ACTN</name>
<dbReference type="SUPFAM" id="SSF53474">
    <property type="entry name" value="alpha/beta-Hydrolases"/>
    <property type="match status" value="1"/>
</dbReference>
<evidence type="ECO:0000313" key="3">
    <source>
        <dbReference type="EMBL" id="MDN4505389.1"/>
    </source>
</evidence>
<feature type="domain" description="AB hydrolase-1" evidence="2">
    <location>
        <begin position="94"/>
        <end position="315"/>
    </location>
</feature>
<comment type="caution">
    <text evidence="3">The sequence shown here is derived from an EMBL/GenBank/DDBJ whole genome shotgun (WGS) entry which is preliminary data.</text>
</comment>
<dbReference type="RefSeq" id="WP_082924104.1">
    <property type="nucleotide sequence ID" value="NZ_JAPWIO010000007.1"/>
</dbReference>
<dbReference type="PANTHER" id="PTHR43798:SF31">
    <property type="entry name" value="AB HYDROLASE SUPERFAMILY PROTEIN YCLE"/>
    <property type="match status" value="1"/>
</dbReference>
<evidence type="ECO:0000313" key="4">
    <source>
        <dbReference type="Proteomes" id="UP001172702"/>
    </source>
</evidence>
<evidence type="ECO:0000259" key="2">
    <source>
        <dbReference type="Pfam" id="PF12697"/>
    </source>
</evidence>
<gene>
    <name evidence="3" type="ORF">QYF62_04880</name>
</gene>
<proteinExistence type="predicted"/>
<protein>
    <submittedName>
        <fullName evidence="3">Alpha/beta hydrolase</fullName>
    </submittedName>
</protein>
<dbReference type="PANTHER" id="PTHR43798">
    <property type="entry name" value="MONOACYLGLYCEROL LIPASE"/>
    <property type="match status" value="1"/>
</dbReference>
<organism evidence="3 4">
    <name type="scientific">Dietzia maris</name>
    <dbReference type="NCBI Taxonomy" id="37915"/>
    <lineage>
        <taxon>Bacteria</taxon>
        <taxon>Bacillati</taxon>
        <taxon>Actinomycetota</taxon>
        <taxon>Actinomycetes</taxon>
        <taxon>Mycobacteriales</taxon>
        <taxon>Dietziaceae</taxon>
        <taxon>Dietzia</taxon>
    </lineage>
</organism>
<reference evidence="3 4" key="1">
    <citation type="submission" date="2023-07" db="EMBL/GenBank/DDBJ databases">
        <title>Strategy for survival of the halotoleranting strain Dietzia MX2 from the Yakshinskoe mineral salts deposit.</title>
        <authorList>
            <person name="Kharitonova M.A."/>
            <person name="Kupriyanova-Ashina F.G."/>
            <person name="Shakirov T.R."/>
            <person name="Vafina M.S."/>
            <person name="Ilinskaya O.N."/>
        </authorList>
    </citation>
    <scope>NUCLEOTIDE SEQUENCE [LARGE SCALE GENOMIC DNA]</scope>
    <source>
        <strain evidence="3 4">MX2</strain>
    </source>
</reference>
<dbReference type="InterPro" id="IPR029058">
    <property type="entry name" value="AB_hydrolase_fold"/>
</dbReference>
<dbReference type="GO" id="GO:0016787">
    <property type="term" value="F:hydrolase activity"/>
    <property type="evidence" value="ECO:0007669"/>
    <property type="project" value="UniProtKB-KW"/>
</dbReference>
<sequence>MSSETATSRLKWQLAAVAGGAIATSLIVDKLRDTIVHRQTVGHWDCLQSKREYSTFYGLVLDALPEKPVVHEIATEFGTVRALEWRVEGGGTPVLLLPGMRSGAVMWQENLEEWIGQRSFLAVDPLGDAGFSAQTVPLLRFEQQGEWIAQVVSTLGLDKVHVVGHSFGGASACAHAMASPEQLASLTVIEPVMVIDRLPVGAFLWATMAQMPLPAGWQAIALARLGGTTVEETRRGSALADLIATASKHFSPALPVPRTLTDDEWRQLPMPVRADIAGTSSLAGGQKAVDRLRRLRPEADVTLWPDATHSLPMQEKEAIGAQLLEYWRRIDGSGAIPAGSVERVTGIEPA</sequence>
<dbReference type="InterPro" id="IPR050266">
    <property type="entry name" value="AB_hydrolase_sf"/>
</dbReference>
<dbReference type="Proteomes" id="UP001172702">
    <property type="component" value="Unassembled WGS sequence"/>
</dbReference>
<dbReference type="Pfam" id="PF12697">
    <property type="entry name" value="Abhydrolase_6"/>
    <property type="match status" value="1"/>
</dbReference>
<keyword evidence="1 3" id="KW-0378">Hydrolase</keyword>
<evidence type="ECO:0000256" key="1">
    <source>
        <dbReference type="ARBA" id="ARBA00022801"/>
    </source>
</evidence>
<keyword evidence="4" id="KW-1185">Reference proteome</keyword>